<accession>A0ABD2Q637</accession>
<organism evidence="15 16">
    <name type="scientific">Cichlidogyrus casuarinus</name>
    <dbReference type="NCBI Taxonomy" id="1844966"/>
    <lineage>
        <taxon>Eukaryota</taxon>
        <taxon>Metazoa</taxon>
        <taxon>Spiralia</taxon>
        <taxon>Lophotrochozoa</taxon>
        <taxon>Platyhelminthes</taxon>
        <taxon>Monogenea</taxon>
        <taxon>Monopisthocotylea</taxon>
        <taxon>Dactylogyridea</taxon>
        <taxon>Ancyrocephalidae</taxon>
        <taxon>Cichlidogyrus</taxon>
    </lineage>
</organism>
<dbReference type="FunFam" id="1.10.220.10:FF:000005">
    <property type="entry name" value="Annexin"/>
    <property type="match status" value="1"/>
</dbReference>
<keyword evidence="7 14" id="KW-0677">Repeat</keyword>
<name>A0ABD2Q637_9PLAT</name>
<dbReference type="EMBL" id="JBJKFK010000841">
    <property type="protein sequence ID" value="KAL3315039.1"/>
    <property type="molecule type" value="Genomic_DNA"/>
</dbReference>
<keyword evidence="9 14" id="KW-0041">Annexin</keyword>
<keyword evidence="8 14" id="KW-0106">Calcium</keyword>
<keyword evidence="16" id="KW-1185">Reference proteome</keyword>
<dbReference type="GO" id="GO:0005576">
    <property type="term" value="C:extracellular region"/>
    <property type="evidence" value="ECO:0007669"/>
    <property type="project" value="UniProtKB-SubCell"/>
</dbReference>
<evidence type="ECO:0000256" key="2">
    <source>
        <dbReference type="ARBA" id="ARBA00004550"/>
    </source>
</evidence>
<evidence type="ECO:0000256" key="9">
    <source>
        <dbReference type="ARBA" id="ARBA00023216"/>
    </source>
</evidence>
<evidence type="ECO:0000256" key="8">
    <source>
        <dbReference type="ARBA" id="ARBA00022837"/>
    </source>
</evidence>
<comment type="subunit">
    <text evidence="4">Homodimer.</text>
</comment>
<dbReference type="FunFam" id="1.10.220.10:FF:000002">
    <property type="entry name" value="Annexin"/>
    <property type="match status" value="1"/>
</dbReference>
<dbReference type="PRINTS" id="PR00196">
    <property type="entry name" value="ANNEXIN"/>
</dbReference>
<dbReference type="PROSITE" id="PS00223">
    <property type="entry name" value="ANNEXIN_1"/>
    <property type="match status" value="2"/>
</dbReference>
<keyword evidence="10 14" id="KW-0111">Calcium/phospholipid-binding</keyword>
<evidence type="ECO:0000256" key="7">
    <source>
        <dbReference type="ARBA" id="ARBA00022737"/>
    </source>
</evidence>
<keyword evidence="5" id="KW-0964">Secreted</keyword>
<dbReference type="Proteomes" id="UP001626550">
    <property type="component" value="Unassembled WGS sequence"/>
</dbReference>
<evidence type="ECO:0000256" key="4">
    <source>
        <dbReference type="ARBA" id="ARBA00011738"/>
    </source>
</evidence>
<dbReference type="InterPro" id="IPR001464">
    <property type="entry name" value="Annexin"/>
</dbReference>
<gene>
    <name evidence="15" type="ORF">Ciccas_006330</name>
</gene>
<dbReference type="InterPro" id="IPR018252">
    <property type="entry name" value="Annexin_repeat_CS"/>
</dbReference>
<comment type="subcellular location">
    <subcellularLocation>
        <location evidence="1">Host cell</location>
    </subcellularLocation>
    <subcellularLocation>
        <location evidence="2">Secreted</location>
        <location evidence="2">Extracellular exosome</location>
    </subcellularLocation>
    <subcellularLocation>
        <location evidence="12">Tegument</location>
    </subcellularLocation>
</comment>
<comment type="similarity">
    <text evidence="3 14">Belongs to the annexin family.</text>
</comment>
<dbReference type="GO" id="GO:0005544">
    <property type="term" value="F:calcium-dependent phospholipid binding"/>
    <property type="evidence" value="ECO:0007669"/>
    <property type="project" value="UniProtKB-KW"/>
</dbReference>
<evidence type="ECO:0000256" key="5">
    <source>
        <dbReference type="ARBA" id="ARBA00022525"/>
    </source>
</evidence>
<sequence length="363" mass="40535">MASMLGGLGPNGESYHPTIFPTENFSAENDAELIEKAMKGLGTDESRLIEILCDRTSSERFKIAKTYKSLYGKDLAKQLKSETSGNFGKIMRYLCLEKSMMKAKMLYDCIAGAGTDEDGLIEIIFSATNEELKDIKDAYKKVLEFKGKDASRRSLEKDVEGDTSGFFRRILIATLQAEREEPDNKMYEKAQREGIQCLVNKAEAETMAKRLYDAGSGKLGTDESTFIRILSHESVWQLGAIDEAYLRLTNKSLRDAVKSETSGDFGKALKATCKLHFTEFHFPLVDFSLDRPSAFAVILNKAMKGLGTKDDTLIRVISTRCDVDMQEIKENYQRIYGKSLAADIKGDTSGDYKKALLTLIGEK</sequence>
<evidence type="ECO:0000256" key="11">
    <source>
        <dbReference type="ARBA" id="ARBA00059330"/>
    </source>
</evidence>
<dbReference type="InterPro" id="IPR037104">
    <property type="entry name" value="Annexin_sf"/>
</dbReference>
<proteinExistence type="inferred from homology"/>
<evidence type="ECO:0000256" key="1">
    <source>
        <dbReference type="ARBA" id="ARBA00004340"/>
    </source>
</evidence>
<dbReference type="PANTHER" id="PTHR10502:SF102">
    <property type="entry name" value="ANNEXIN B11"/>
    <property type="match status" value="1"/>
</dbReference>
<evidence type="ECO:0000256" key="6">
    <source>
        <dbReference type="ARBA" id="ARBA00022723"/>
    </source>
</evidence>
<dbReference type="SMART" id="SM00335">
    <property type="entry name" value="ANX"/>
    <property type="match status" value="4"/>
</dbReference>
<dbReference type="Gene3D" id="1.10.220.10">
    <property type="entry name" value="Annexin"/>
    <property type="match status" value="4"/>
</dbReference>
<comment type="caution">
    <text evidence="15">The sequence shown here is derived from an EMBL/GenBank/DDBJ whole genome shotgun (WGS) entry which is preliminary data.</text>
</comment>
<evidence type="ECO:0000256" key="14">
    <source>
        <dbReference type="RuleBase" id="RU003540"/>
    </source>
</evidence>
<evidence type="ECO:0000313" key="15">
    <source>
        <dbReference type="EMBL" id="KAL3315039.1"/>
    </source>
</evidence>
<comment type="domain">
    <text evidence="14">A pair of annexin repeats may form one binding site for calcium and phospholipid.</text>
</comment>
<evidence type="ECO:0000256" key="12">
    <source>
        <dbReference type="ARBA" id="ARBA00060393"/>
    </source>
</evidence>
<dbReference type="PANTHER" id="PTHR10502">
    <property type="entry name" value="ANNEXIN"/>
    <property type="match status" value="1"/>
</dbReference>
<dbReference type="InterPro" id="IPR018502">
    <property type="entry name" value="Annexin_repeat"/>
</dbReference>
<reference evidence="15 16" key="1">
    <citation type="submission" date="2024-11" db="EMBL/GenBank/DDBJ databases">
        <title>Adaptive evolution of stress response genes in parasites aligns with host niche diversity.</title>
        <authorList>
            <person name="Hahn C."/>
            <person name="Resl P."/>
        </authorList>
    </citation>
    <scope>NUCLEOTIDE SEQUENCE [LARGE SCALE GENOMIC DNA]</scope>
    <source>
        <strain evidence="15">EGGRZ-B1_66</strain>
        <tissue evidence="15">Body</tissue>
    </source>
</reference>
<evidence type="ECO:0000256" key="10">
    <source>
        <dbReference type="ARBA" id="ARBA00023302"/>
    </source>
</evidence>
<dbReference type="GO" id="GO:0046872">
    <property type="term" value="F:metal ion binding"/>
    <property type="evidence" value="ECO:0007669"/>
    <property type="project" value="UniProtKB-KW"/>
</dbReference>
<protein>
    <recommendedName>
        <fullName evidence="13 14">Annexin</fullName>
    </recommendedName>
</protein>
<dbReference type="Pfam" id="PF00191">
    <property type="entry name" value="Annexin"/>
    <property type="match status" value="4"/>
</dbReference>
<keyword evidence="6" id="KW-0479">Metal-binding</keyword>
<comment type="function">
    <text evidence="11">Involved in reproduction of the worm. Involved in host-parasite interaction. Delivered into the host cell by means of parasite exosomes. Binds to acidic phospholipid membranes in a calcium-dependent manner in vitro. Causes aggregation of liposomes in the presence of calcium, but not in its absence. Likely to promote membrane fusion. May provide structural integrity within the tegument.</text>
</comment>
<dbReference type="SUPFAM" id="SSF47874">
    <property type="entry name" value="Annexin"/>
    <property type="match status" value="1"/>
</dbReference>
<dbReference type="PROSITE" id="PS51897">
    <property type="entry name" value="ANNEXIN_2"/>
    <property type="match status" value="4"/>
</dbReference>
<dbReference type="AlphaFoldDB" id="A0ABD2Q637"/>
<dbReference type="FunFam" id="1.10.220.10:FF:000001">
    <property type="entry name" value="Annexin"/>
    <property type="match status" value="1"/>
</dbReference>
<evidence type="ECO:0000256" key="13">
    <source>
        <dbReference type="ARBA" id="ARBA00077076"/>
    </source>
</evidence>
<evidence type="ECO:0000313" key="16">
    <source>
        <dbReference type="Proteomes" id="UP001626550"/>
    </source>
</evidence>
<dbReference type="GO" id="GO:0043657">
    <property type="term" value="C:host cell"/>
    <property type="evidence" value="ECO:0007669"/>
    <property type="project" value="UniProtKB-SubCell"/>
</dbReference>
<evidence type="ECO:0000256" key="3">
    <source>
        <dbReference type="ARBA" id="ARBA00007831"/>
    </source>
</evidence>